<dbReference type="GO" id="GO:0006529">
    <property type="term" value="P:asparagine biosynthetic process"/>
    <property type="evidence" value="ECO:0007669"/>
    <property type="project" value="InterPro"/>
</dbReference>
<dbReference type="InParanoid" id="D7FVK8"/>
<evidence type="ECO:0000259" key="2">
    <source>
        <dbReference type="Pfam" id="PF00733"/>
    </source>
</evidence>
<dbReference type="Gene3D" id="3.40.50.620">
    <property type="entry name" value="HUPs"/>
    <property type="match status" value="1"/>
</dbReference>
<dbReference type="Proteomes" id="UP000002630">
    <property type="component" value="Unassembled WGS sequence"/>
</dbReference>
<dbReference type="EMBL" id="FN649760">
    <property type="protein sequence ID" value="CBJ31929.1"/>
    <property type="molecule type" value="Genomic_DNA"/>
</dbReference>
<dbReference type="AlphaFoldDB" id="D7FVK8"/>
<reference evidence="3 4" key="1">
    <citation type="journal article" date="2010" name="Nature">
        <title>The Ectocarpus genome and the independent evolution of multicellularity in brown algae.</title>
        <authorList>
            <person name="Cock J.M."/>
            <person name="Sterck L."/>
            <person name="Rouze P."/>
            <person name="Scornet D."/>
            <person name="Allen A.E."/>
            <person name="Amoutzias G."/>
            <person name="Anthouard V."/>
            <person name="Artiguenave F."/>
            <person name="Aury J.M."/>
            <person name="Badger J.H."/>
            <person name="Beszteri B."/>
            <person name="Billiau K."/>
            <person name="Bonnet E."/>
            <person name="Bothwell J.H."/>
            <person name="Bowler C."/>
            <person name="Boyen C."/>
            <person name="Brownlee C."/>
            <person name="Carrano C.J."/>
            <person name="Charrier B."/>
            <person name="Cho G.Y."/>
            <person name="Coelho S.M."/>
            <person name="Collen J."/>
            <person name="Corre E."/>
            <person name="Da Silva C."/>
            <person name="Delage L."/>
            <person name="Delaroque N."/>
            <person name="Dittami S.M."/>
            <person name="Doulbeau S."/>
            <person name="Elias M."/>
            <person name="Farnham G."/>
            <person name="Gachon C.M."/>
            <person name="Gschloessl B."/>
            <person name="Heesch S."/>
            <person name="Jabbari K."/>
            <person name="Jubin C."/>
            <person name="Kawai H."/>
            <person name="Kimura K."/>
            <person name="Kloareg B."/>
            <person name="Kupper F.C."/>
            <person name="Lang D."/>
            <person name="Le Bail A."/>
            <person name="Leblanc C."/>
            <person name="Lerouge P."/>
            <person name="Lohr M."/>
            <person name="Lopez P.J."/>
            <person name="Martens C."/>
            <person name="Maumus F."/>
            <person name="Michel G."/>
            <person name="Miranda-Saavedra D."/>
            <person name="Morales J."/>
            <person name="Moreau H."/>
            <person name="Motomura T."/>
            <person name="Nagasato C."/>
            <person name="Napoli C.A."/>
            <person name="Nelson D.R."/>
            <person name="Nyvall-Collen P."/>
            <person name="Peters A.F."/>
            <person name="Pommier C."/>
            <person name="Potin P."/>
            <person name="Poulain J."/>
            <person name="Quesneville H."/>
            <person name="Read B."/>
            <person name="Rensing S.A."/>
            <person name="Ritter A."/>
            <person name="Rousvoal S."/>
            <person name="Samanta M."/>
            <person name="Samson G."/>
            <person name="Schroeder D.C."/>
            <person name="Segurens B."/>
            <person name="Strittmatter M."/>
            <person name="Tonon T."/>
            <person name="Tregear J.W."/>
            <person name="Valentin K."/>
            <person name="von Dassow P."/>
            <person name="Yamagishi T."/>
            <person name="Van de Peer Y."/>
            <person name="Wincker P."/>
        </authorList>
    </citation>
    <scope>NUCLEOTIDE SEQUENCE [LARGE SCALE GENOMIC DNA]</scope>
    <source>
        <strain evidence="4">Ec32 / CCAP1310/4</strain>
    </source>
</reference>
<feature type="region of interest" description="Disordered" evidence="1">
    <location>
        <begin position="125"/>
        <end position="147"/>
    </location>
</feature>
<evidence type="ECO:0000313" key="4">
    <source>
        <dbReference type="Proteomes" id="UP000002630"/>
    </source>
</evidence>
<name>D7FVK8_ECTSI</name>
<dbReference type="InterPro" id="IPR014729">
    <property type="entry name" value="Rossmann-like_a/b/a_fold"/>
</dbReference>
<protein>
    <recommendedName>
        <fullName evidence="2">Asparagine synthetase domain-containing protein</fullName>
    </recommendedName>
</protein>
<keyword evidence="4" id="KW-1185">Reference proteome</keyword>
<proteinExistence type="predicted"/>
<evidence type="ECO:0000313" key="3">
    <source>
        <dbReference type="EMBL" id="CBJ31929.1"/>
    </source>
</evidence>
<dbReference type="STRING" id="2880.D7FVK8"/>
<dbReference type="eggNOG" id="ENOG502RYIH">
    <property type="taxonomic scope" value="Eukaryota"/>
</dbReference>
<dbReference type="SUPFAM" id="SSF52402">
    <property type="entry name" value="Adenine nucleotide alpha hydrolases-like"/>
    <property type="match status" value="1"/>
</dbReference>
<sequence>MQNTIRTLRARVLSLGTSAADGKNIVAFSGGVDSSLVAALVHHAFPRSSQACVGVSSALPAAQLDLARSVANRIGIPLTEISTTEGSDPDYIANEGQSCFHCKTHLYSALEAVAVQAGVESRRSSAAAVGDGEPSTSALEGGGADGAGGIVEGGRRVVLFNGTNKDDKRDTTRVGLKAAADFQVASPIDMLTKAEVRAVARELGLPNWNHAASPCLRSRLAFGVQATPEKLVLVEKAEDAARKRLDLGVSHNLRVRAMHGNKALLEVDAGEILEEALRSIEDIRSLILPLGFGEVDVRPFRSGAVSGGLTTPVAEQQKESEVNTKNLDGVEVYRVHGSTAAARGAGS</sequence>
<dbReference type="PANTHER" id="PTHR43169:SF2">
    <property type="entry name" value="NAD_GMP SYNTHASE DOMAIN-CONTAINING PROTEIN"/>
    <property type="match status" value="1"/>
</dbReference>
<dbReference type="CDD" id="cd01990">
    <property type="entry name" value="LarE-like"/>
    <property type="match status" value="1"/>
</dbReference>
<organism evidence="3 4">
    <name type="scientific">Ectocarpus siliculosus</name>
    <name type="common">Brown alga</name>
    <name type="synonym">Conferva siliculosa</name>
    <dbReference type="NCBI Taxonomy" id="2880"/>
    <lineage>
        <taxon>Eukaryota</taxon>
        <taxon>Sar</taxon>
        <taxon>Stramenopiles</taxon>
        <taxon>Ochrophyta</taxon>
        <taxon>PX clade</taxon>
        <taxon>Phaeophyceae</taxon>
        <taxon>Ectocarpales</taxon>
        <taxon>Ectocarpaceae</taxon>
        <taxon>Ectocarpus</taxon>
    </lineage>
</organism>
<dbReference type="PANTHER" id="PTHR43169">
    <property type="entry name" value="EXSB FAMILY PROTEIN"/>
    <property type="match status" value="1"/>
</dbReference>
<dbReference type="InterPro" id="IPR001962">
    <property type="entry name" value="Asn_synthase"/>
</dbReference>
<feature type="domain" description="Asparagine synthetase" evidence="2">
    <location>
        <begin position="26"/>
        <end position="88"/>
    </location>
</feature>
<gene>
    <name evidence="3" type="ORF">Esi_0294_0029</name>
</gene>
<evidence type="ECO:0000256" key="1">
    <source>
        <dbReference type="SAM" id="MobiDB-lite"/>
    </source>
</evidence>
<accession>D7FVK8</accession>
<dbReference type="GO" id="GO:0016783">
    <property type="term" value="F:sulfurtransferase activity"/>
    <property type="evidence" value="ECO:0007669"/>
    <property type="project" value="InterPro"/>
</dbReference>
<dbReference type="Pfam" id="PF00733">
    <property type="entry name" value="Asn_synthase"/>
    <property type="match status" value="1"/>
</dbReference>
<dbReference type="InterPro" id="IPR005232">
    <property type="entry name" value="LarE"/>
</dbReference>
<dbReference type="InterPro" id="IPR052188">
    <property type="entry name" value="Ni-pincer_cofactor_biosynth"/>
</dbReference>
<dbReference type="GO" id="GO:0004066">
    <property type="term" value="F:asparagine synthase (glutamine-hydrolyzing) activity"/>
    <property type="evidence" value="ECO:0007669"/>
    <property type="project" value="InterPro"/>
</dbReference>
<dbReference type="OrthoDB" id="42985at2759"/>